<evidence type="ECO:0000256" key="4">
    <source>
        <dbReference type="ARBA" id="ARBA00022803"/>
    </source>
</evidence>
<dbReference type="GO" id="GO:0005737">
    <property type="term" value="C:cytoplasm"/>
    <property type="evidence" value="ECO:0007669"/>
    <property type="project" value="UniProtKB-SubCell"/>
</dbReference>
<dbReference type="InterPro" id="IPR002151">
    <property type="entry name" value="Kinesin_light"/>
</dbReference>
<accession>A0A8H6XQM6</accession>
<feature type="region of interest" description="Disordered" evidence="5">
    <location>
        <begin position="365"/>
        <end position="441"/>
    </location>
</feature>
<sequence length="856" mass="95908">MAANPTDALILWDPQLGALVKTEDTSTGGGRWAVILKALSSPSPGRTLDQVYSVLGKILEKQANHAAYTLGLGPHAVAQKITAYFGGGEERVLQLDNLRASVPVKLEKQCLTLAKYTLPTESVNVQRQAFKNILELMTLFPGLRRLFLHTKCLANATSIDNFSVLWERPAGSPDQEWTFWQTLAATCLTDTTISALLLIEHESSGATSYSRAICIRYLGGILDLPAFWSEMGTVHSDVAKKLCSEMMRVLKDIGVDILALGPIDESEPPFDYDGVDFLATTVLKGILSWFGRLEQENWPFQRWYKGFVELLQLLRRPRATELLPHSSVCATSIFENILPTAYQNVELNVFVDHDAASEIPHDNCDEAAADRPLDNNSTTSVHSTVLDRDDGHSVDSFTILDQDSEHSSPSLENSEARNHDSDEDSLQGPSQNETDHSSTSDQEIFIASQSDDAAHDTHKVQNFESGLETGQGTGSYQDLDLQNAEINRVAEGPIPTPTPYPSLEAQLKAVEELKIILADRQRDLGDDHPSTLQAMDKLAQKYYDLGKLRLARDLQVAVLQKQRTLLGDEHRDTLHSMRSLASTYYELSQLKAAQDLYIVVLEKHKQLLGEDHLETLVTMTTLAMTYARQGQLEEAENLHVVVLEKQRALFGEYHADTLKSMSALASVYYRQGQIKKAQEIDSIVLERRRQLGQDDPRTLWTIVRLGIIYFKKGQFKDAETMLVPALKKQRKILGEDHPDTLQTVGILAHTYHKLGQFKEAEELGVQAFEKQKHVLGEEHPNTLHTTSVLTQQYHNQGQFERAAELYVAIEEKRRKTLGDEHPDTQRAMHNLASTYRSLGKLQDAEELESLVRDQEL</sequence>
<gene>
    <name evidence="6" type="ORF">MVEN_01659600</name>
</gene>
<dbReference type="AlphaFoldDB" id="A0A8H6XQM6"/>
<dbReference type="SUPFAM" id="SSF48452">
    <property type="entry name" value="TPR-like"/>
    <property type="match status" value="3"/>
</dbReference>
<dbReference type="EMBL" id="JACAZI010000014">
    <property type="protein sequence ID" value="KAF7344969.1"/>
    <property type="molecule type" value="Genomic_DNA"/>
</dbReference>
<proteinExistence type="predicted"/>
<dbReference type="PANTHER" id="PTHR45783:SF3">
    <property type="entry name" value="KINESIN LIGHT CHAIN"/>
    <property type="match status" value="1"/>
</dbReference>
<dbReference type="GO" id="GO:0005871">
    <property type="term" value="C:kinesin complex"/>
    <property type="evidence" value="ECO:0007669"/>
    <property type="project" value="InterPro"/>
</dbReference>
<keyword evidence="2" id="KW-0963">Cytoplasm</keyword>
<keyword evidence="4" id="KW-0802">TPR repeat</keyword>
<protein>
    <submittedName>
        <fullName evidence="6">High osmolarity signaling protein SHO1</fullName>
    </submittedName>
</protein>
<evidence type="ECO:0000256" key="1">
    <source>
        <dbReference type="ARBA" id="ARBA00004496"/>
    </source>
</evidence>
<organism evidence="6 7">
    <name type="scientific">Mycena venus</name>
    <dbReference type="NCBI Taxonomy" id="2733690"/>
    <lineage>
        <taxon>Eukaryota</taxon>
        <taxon>Fungi</taxon>
        <taxon>Dikarya</taxon>
        <taxon>Basidiomycota</taxon>
        <taxon>Agaricomycotina</taxon>
        <taxon>Agaricomycetes</taxon>
        <taxon>Agaricomycetidae</taxon>
        <taxon>Agaricales</taxon>
        <taxon>Marasmiineae</taxon>
        <taxon>Mycenaceae</taxon>
        <taxon>Mycena</taxon>
    </lineage>
</organism>
<dbReference type="Pfam" id="PF13424">
    <property type="entry name" value="TPR_12"/>
    <property type="match status" value="2"/>
</dbReference>
<dbReference type="GO" id="GO:0019894">
    <property type="term" value="F:kinesin binding"/>
    <property type="evidence" value="ECO:0007669"/>
    <property type="project" value="TreeGrafter"/>
</dbReference>
<evidence type="ECO:0000313" key="7">
    <source>
        <dbReference type="Proteomes" id="UP000620124"/>
    </source>
</evidence>
<dbReference type="Pfam" id="PF13374">
    <property type="entry name" value="TPR_10"/>
    <property type="match status" value="3"/>
</dbReference>
<dbReference type="InterPro" id="IPR011990">
    <property type="entry name" value="TPR-like_helical_dom_sf"/>
</dbReference>
<evidence type="ECO:0000256" key="5">
    <source>
        <dbReference type="SAM" id="MobiDB-lite"/>
    </source>
</evidence>
<evidence type="ECO:0000256" key="2">
    <source>
        <dbReference type="ARBA" id="ARBA00022490"/>
    </source>
</evidence>
<name>A0A8H6XQM6_9AGAR</name>
<dbReference type="Gene3D" id="1.25.40.10">
    <property type="entry name" value="Tetratricopeptide repeat domain"/>
    <property type="match status" value="2"/>
</dbReference>
<evidence type="ECO:0000313" key="6">
    <source>
        <dbReference type="EMBL" id="KAF7344969.1"/>
    </source>
</evidence>
<dbReference type="Proteomes" id="UP000620124">
    <property type="component" value="Unassembled WGS sequence"/>
</dbReference>
<evidence type="ECO:0000256" key="3">
    <source>
        <dbReference type="ARBA" id="ARBA00022737"/>
    </source>
</evidence>
<comment type="caution">
    <text evidence="6">The sequence shown here is derived from an EMBL/GenBank/DDBJ whole genome shotgun (WGS) entry which is preliminary data.</text>
</comment>
<comment type="subcellular location">
    <subcellularLocation>
        <location evidence="1">Cytoplasm</location>
    </subcellularLocation>
</comment>
<dbReference type="PANTHER" id="PTHR45783">
    <property type="entry name" value="KINESIN LIGHT CHAIN"/>
    <property type="match status" value="1"/>
</dbReference>
<dbReference type="GO" id="GO:0007018">
    <property type="term" value="P:microtubule-based movement"/>
    <property type="evidence" value="ECO:0007669"/>
    <property type="project" value="TreeGrafter"/>
</dbReference>
<feature type="compositionally biased region" description="Polar residues" evidence="5">
    <location>
        <begin position="374"/>
        <end position="383"/>
    </location>
</feature>
<keyword evidence="3" id="KW-0677">Repeat</keyword>
<keyword evidence="7" id="KW-1185">Reference proteome</keyword>
<feature type="compositionally biased region" description="Polar residues" evidence="5">
    <location>
        <begin position="395"/>
        <end position="413"/>
    </location>
</feature>
<dbReference type="OrthoDB" id="413723at2759"/>
<reference evidence="6" key="1">
    <citation type="submission" date="2020-05" db="EMBL/GenBank/DDBJ databases">
        <title>Mycena genomes resolve the evolution of fungal bioluminescence.</title>
        <authorList>
            <person name="Tsai I.J."/>
        </authorList>
    </citation>
    <scope>NUCLEOTIDE SEQUENCE</scope>
    <source>
        <strain evidence="6">CCC161011</strain>
    </source>
</reference>